<comment type="subcellular location">
    <subcellularLocation>
        <location evidence="1 6">Bacterial flagellum basal body</location>
    </subcellularLocation>
</comment>
<dbReference type="GO" id="GO:0071973">
    <property type="term" value="P:bacterial-type flagellum-dependent cell motility"/>
    <property type="evidence" value="ECO:0007669"/>
    <property type="project" value="InterPro"/>
</dbReference>
<dbReference type="GeneID" id="46921152"/>
<evidence type="ECO:0000313" key="7">
    <source>
        <dbReference type="EMBL" id="ARQ97424.1"/>
    </source>
</evidence>
<dbReference type="EMBL" id="CP015578">
    <property type="protein sequence ID" value="ARQ97424.1"/>
    <property type="molecule type" value="Genomic_DNA"/>
</dbReference>
<reference evidence="8" key="2">
    <citation type="journal article" date="2017" name="Genome Biol. Evol.">
        <title>Comparative genomic analysis identifies a Campylobacter clade deficient in selenium metabolism.</title>
        <authorList>
            <person name="Miller W.G."/>
            <person name="Yee E."/>
            <person name="Lopes B.S."/>
            <person name="Chapman M.H."/>
            <person name="Huynh S."/>
            <person name="Bono J.L."/>
            <person name="Parker C.T."/>
            <person name="Strachan N.J.C."/>
            <person name="Forbes K.J."/>
        </authorList>
    </citation>
    <scope>NUCLEOTIDE SEQUENCE [LARGE SCALE GENOMIC DNA]</scope>
    <source>
        <strain evidence="8">NCTC 13004</strain>
    </source>
</reference>
<dbReference type="PIRSF" id="PIRSF002889">
    <property type="entry name" value="Rod_FlgB"/>
    <property type="match status" value="1"/>
</dbReference>
<dbReference type="InterPro" id="IPR019776">
    <property type="entry name" value="Flagellar_basal_body_rod_CS"/>
</dbReference>
<dbReference type="NCBIfam" id="TIGR01396">
    <property type="entry name" value="FlgB"/>
    <property type="match status" value="1"/>
</dbReference>
<dbReference type="Proteomes" id="UP000202031">
    <property type="component" value="Chromosome"/>
</dbReference>
<evidence type="ECO:0000256" key="6">
    <source>
        <dbReference type="PIRNR" id="PIRNR002889"/>
    </source>
</evidence>
<dbReference type="AlphaFoldDB" id="A0A1X9SMG4"/>
<name>A0A1X9SMG4_9BACT</name>
<dbReference type="KEGG" id="clx:CLAN_0676"/>
<evidence type="ECO:0000256" key="4">
    <source>
        <dbReference type="ARBA" id="ARBA00023143"/>
    </source>
</evidence>
<keyword evidence="7" id="KW-0966">Cell projection</keyword>
<reference evidence="8" key="1">
    <citation type="journal article" date="2017" name="Genome Biol. Evol.">
        <title>Comparative Genomic Analysis Identifies a Campylobacter Clade Deficient in Selenium Metabolism.</title>
        <authorList>
            <person name="Miller W.G."/>
            <person name="Yee E."/>
            <person name="Lopes B.S."/>
            <person name="Chapman M.H."/>
            <person name="Huynh S."/>
            <person name="Bono J.L."/>
            <person name="Parker C.T."/>
            <person name="Strachan N.J.C."/>
            <person name="Forbes K.J."/>
        </authorList>
    </citation>
    <scope>NUCLEOTIDE SEQUENCE [LARGE SCALE GENOMIC DNA]</scope>
    <source>
        <strain evidence="8">NCTC 13004</strain>
    </source>
</reference>
<comment type="similarity">
    <text evidence="2 6">Belongs to the flagella basal body rod proteins family.</text>
</comment>
<dbReference type="InterPro" id="IPR006300">
    <property type="entry name" value="FlgB"/>
</dbReference>
<evidence type="ECO:0000313" key="8">
    <source>
        <dbReference type="Proteomes" id="UP000202031"/>
    </source>
</evidence>
<keyword evidence="4 6" id="KW-0975">Bacterial flagellum</keyword>
<accession>A0A1X9SMG4</accession>
<gene>
    <name evidence="7" type="primary">flgB</name>
    <name evidence="7" type="ORF">CLAN_0676</name>
</gene>
<sequence>MYAGFTTSKSKQLVDSALSSRVTRNQLITSNIANIDTPFYKAKDIDFETALIEKRKEIYNQGQSEPKLELARTNDKHFAAINFPSSKIPTIYLRDGHMARNDANTVDLDIETSEMSKNVLMIQALDSASKKHGDIFKSVIDASSKI</sequence>
<keyword evidence="7" id="KW-0969">Cilium</keyword>
<evidence type="ECO:0000256" key="5">
    <source>
        <dbReference type="ARBA" id="ARBA00024934"/>
    </source>
</evidence>
<evidence type="ECO:0000256" key="3">
    <source>
        <dbReference type="ARBA" id="ARBA00014376"/>
    </source>
</evidence>
<proteinExistence type="inferred from homology"/>
<protein>
    <recommendedName>
        <fullName evidence="3 6">Flagellar basal body rod protein FlgB</fullName>
    </recommendedName>
</protein>
<evidence type="ECO:0000256" key="2">
    <source>
        <dbReference type="ARBA" id="ARBA00009677"/>
    </source>
</evidence>
<evidence type="ECO:0000256" key="1">
    <source>
        <dbReference type="ARBA" id="ARBA00004117"/>
    </source>
</evidence>
<dbReference type="GO" id="GO:0030694">
    <property type="term" value="C:bacterial-type flagellum basal body, rod"/>
    <property type="evidence" value="ECO:0007669"/>
    <property type="project" value="InterPro"/>
</dbReference>
<comment type="function">
    <text evidence="5 6">Structural component of flagellum, the bacterial motility apparatus. Part of the rod structure of flagellar basal body.</text>
</comment>
<dbReference type="RefSeq" id="WP_096014684.1">
    <property type="nucleotide sequence ID" value="NZ_CP015578.1"/>
</dbReference>
<organism evidence="7 8">
    <name type="scientific">Campylobacter lanienae NCTC 13004</name>
    <dbReference type="NCBI Taxonomy" id="1031753"/>
    <lineage>
        <taxon>Bacteria</taxon>
        <taxon>Pseudomonadati</taxon>
        <taxon>Campylobacterota</taxon>
        <taxon>Epsilonproteobacteria</taxon>
        <taxon>Campylobacterales</taxon>
        <taxon>Campylobacteraceae</taxon>
        <taxon>Campylobacter</taxon>
    </lineage>
</organism>
<keyword evidence="7" id="KW-0282">Flagellum</keyword>
<dbReference type="PROSITE" id="PS00588">
    <property type="entry name" value="FLAGELLA_BB_ROD"/>
    <property type="match status" value="1"/>
</dbReference>
<comment type="subunit">
    <text evidence="6">The basal body constitutes a major portion of the flagellar organelle and consists of a number of rings mounted on a central rod.</text>
</comment>